<dbReference type="PROSITE" id="PS51910">
    <property type="entry name" value="GH18_2"/>
    <property type="match status" value="1"/>
</dbReference>
<dbReference type="FunFam" id="3.10.50.10:FF:000003">
    <property type="entry name" value="Class V chitinase CHIT5b"/>
    <property type="match status" value="1"/>
</dbReference>
<keyword evidence="4" id="KW-0325">Glycoprotein</keyword>
<evidence type="ECO:0000256" key="3">
    <source>
        <dbReference type="ARBA" id="ARBA00022801"/>
    </source>
</evidence>
<keyword evidence="9" id="KW-1185">Reference proteome</keyword>
<dbReference type="SUPFAM" id="SSF54556">
    <property type="entry name" value="Chitinase insertion domain"/>
    <property type="match status" value="1"/>
</dbReference>
<dbReference type="Gene3D" id="3.20.20.80">
    <property type="entry name" value="Glycosidases"/>
    <property type="match status" value="1"/>
</dbReference>
<dbReference type="FunFam" id="3.20.20.80:FF:000091">
    <property type="entry name" value="Class V chitinase CHIT5"/>
    <property type="match status" value="1"/>
</dbReference>
<dbReference type="GO" id="GO:0005576">
    <property type="term" value="C:extracellular region"/>
    <property type="evidence" value="ECO:0007669"/>
    <property type="project" value="TreeGrafter"/>
</dbReference>
<protein>
    <submittedName>
        <fullName evidence="8">Class V chitinase</fullName>
    </submittedName>
</protein>
<dbReference type="EMBL" id="BSYR01000022">
    <property type="protein sequence ID" value="GMI89309.1"/>
    <property type="molecule type" value="Genomic_DNA"/>
</dbReference>
<evidence type="ECO:0000259" key="7">
    <source>
        <dbReference type="PROSITE" id="PS51910"/>
    </source>
</evidence>
<dbReference type="SUPFAM" id="SSF51445">
    <property type="entry name" value="(Trans)glycosidases"/>
    <property type="match status" value="1"/>
</dbReference>
<gene>
    <name evidence="8" type="ORF">HRI_002600200</name>
</gene>
<dbReference type="InterPro" id="IPR001223">
    <property type="entry name" value="Glyco_hydro18_cat"/>
</dbReference>
<dbReference type="GO" id="GO:0005975">
    <property type="term" value="P:carbohydrate metabolic process"/>
    <property type="evidence" value="ECO:0007669"/>
    <property type="project" value="InterPro"/>
</dbReference>
<feature type="domain" description="GH18" evidence="7">
    <location>
        <begin position="27"/>
        <end position="368"/>
    </location>
</feature>
<dbReference type="GO" id="GO:0006032">
    <property type="term" value="P:chitin catabolic process"/>
    <property type="evidence" value="ECO:0007669"/>
    <property type="project" value="TreeGrafter"/>
</dbReference>
<evidence type="ECO:0000313" key="8">
    <source>
        <dbReference type="EMBL" id="GMI89309.1"/>
    </source>
</evidence>
<comment type="caution">
    <text evidence="8">The sequence shown here is derived from an EMBL/GenBank/DDBJ whole genome shotgun (WGS) entry which is preliminary data.</text>
</comment>
<keyword evidence="5" id="KW-0326">Glycosidase</keyword>
<evidence type="ECO:0000256" key="4">
    <source>
        <dbReference type="ARBA" id="ARBA00023180"/>
    </source>
</evidence>
<dbReference type="OrthoDB" id="73875at2759"/>
<name>A0A9W7I2T4_HIBTR</name>
<dbReference type="Gene3D" id="3.10.50.10">
    <property type="match status" value="1"/>
</dbReference>
<dbReference type="GO" id="GO:0004568">
    <property type="term" value="F:chitinase activity"/>
    <property type="evidence" value="ECO:0007669"/>
    <property type="project" value="TreeGrafter"/>
</dbReference>
<sequence length="373" mass="40967">MAAKLLIFLFFTFPFFLQFRFSAGQNPVRAAYWSAGSEYPVSSIDSTLFTHLFCAFADLNPQTNRVTVAPANQARFSSFTSTVRSRNPNVRTLLSIGGGSSPPATFASMASQASSRKSFIDSSISLARSYNFHGLDLDWEYPSTATEMTNLGSLLTEWRTALNNESTVTGKPRLLLSAAFFRNSDYYTLLYPITAVRNSLDWINVMAYDFYGPGWSSVTGPPAALYNPGTQVSGDYGIRSWIRSGIPANKLVLGFPFYGYAWRLVNANNHGFFAPTSGAAITPGGDLGYGQIRAFIAQNNAVQVYNATVVSNYCYAGTTWIGYDDTQSIRAKVSYAKQNALLGYFAWHVGADDNWTLSRTASQTWGSLSDVDM</sequence>
<dbReference type="Pfam" id="PF00704">
    <property type="entry name" value="Glyco_hydro_18"/>
    <property type="match status" value="1"/>
</dbReference>
<reference evidence="8" key="1">
    <citation type="submission" date="2023-05" db="EMBL/GenBank/DDBJ databases">
        <title>Genome and transcriptome analyses reveal genes involved in the formation of fine ridges on petal epidermal cells in Hibiscus trionum.</title>
        <authorList>
            <person name="Koshimizu S."/>
            <person name="Masuda S."/>
            <person name="Ishii T."/>
            <person name="Shirasu K."/>
            <person name="Hoshino A."/>
            <person name="Arita M."/>
        </authorList>
    </citation>
    <scope>NUCLEOTIDE SEQUENCE</scope>
    <source>
        <strain evidence="8">Hamamatsu line</strain>
    </source>
</reference>
<dbReference type="PANTHER" id="PTHR11177">
    <property type="entry name" value="CHITINASE"/>
    <property type="match status" value="1"/>
</dbReference>
<evidence type="ECO:0000256" key="2">
    <source>
        <dbReference type="ARBA" id="ARBA00022729"/>
    </source>
</evidence>
<comment type="similarity">
    <text evidence="1">Belongs to the glycosyl hydrolase 18 family. Chitinase class V subfamily.</text>
</comment>
<accession>A0A9W7I2T4</accession>
<feature type="signal peptide" evidence="6">
    <location>
        <begin position="1"/>
        <end position="24"/>
    </location>
</feature>
<dbReference type="PANTHER" id="PTHR11177:SF383">
    <property type="entry name" value="GLYCOSYL HYDROLASE FAMILY PROTEIN WITH CHITINASE INSERTION DOMAIN-CONTAINING PROTEIN"/>
    <property type="match status" value="1"/>
</dbReference>
<dbReference type="InterPro" id="IPR050314">
    <property type="entry name" value="Glycosyl_Hydrlase_18"/>
</dbReference>
<dbReference type="AlphaFoldDB" id="A0A9W7I2T4"/>
<dbReference type="GO" id="GO:0008061">
    <property type="term" value="F:chitin binding"/>
    <property type="evidence" value="ECO:0007669"/>
    <property type="project" value="InterPro"/>
</dbReference>
<dbReference type="SMART" id="SM00636">
    <property type="entry name" value="Glyco_18"/>
    <property type="match status" value="1"/>
</dbReference>
<feature type="chain" id="PRO_5040773247" evidence="6">
    <location>
        <begin position="25"/>
        <end position="373"/>
    </location>
</feature>
<evidence type="ECO:0000256" key="5">
    <source>
        <dbReference type="ARBA" id="ARBA00023295"/>
    </source>
</evidence>
<dbReference type="Proteomes" id="UP001165190">
    <property type="component" value="Unassembled WGS sequence"/>
</dbReference>
<dbReference type="InterPro" id="IPR011583">
    <property type="entry name" value="Chitinase_II/V-like_cat"/>
</dbReference>
<evidence type="ECO:0000313" key="9">
    <source>
        <dbReference type="Proteomes" id="UP001165190"/>
    </source>
</evidence>
<organism evidence="8 9">
    <name type="scientific">Hibiscus trionum</name>
    <name type="common">Flower of an hour</name>
    <dbReference type="NCBI Taxonomy" id="183268"/>
    <lineage>
        <taxon>Eukaryota</taxon>
        <taxon>Viridiplantae</taxon>
        <taxon>Streptophyta</taxon>
        <taxon>Embryophyta</taxon>
        <taxon>Tracheophyta</taxon>
        <taxon>Spermatophyta</taxon>
        <taxon>Magnoliopsida</taxon>
        <taxon>eudicotyledons</taxon>
        <taxon>Gunneridae</taxon>
        <taxon>Pentapetalae</taxon>
        <taxon>rosids</taxon>
        <taxon>malvids</taxon>
        <taxon>Malvales</taxon>
        <taxon>Malvaceae</taxon>
        <taxon>Malvoideae</taxon>
        <taxon>Hibiscus</taxon>
    </lineage>
</organism>
<dbReference type="InterPro" id="IPR029070">
    <property type="entry name" value="Chitinase_insertion_sf"/>
</dbReference>
<evidence type="ECO:0000256" key="6">
    <source>
        <dbReference type="SAM" id="SignalP"/>
    </source>
</evidence>
<dbReference type="CDD" id="cd02879">
    <property type="entry name" value="GH18_plant_chitinase_class_V"/>
    <property type="match status" value="1"/>
</dbReference>
<dbReference type="InterPro" id="IPR017853">
    <property type="entry name" value="GH"/>
</dbReference>
<proteinExistence type="inferred from homology"/>
<keyword evidence="2 6" id="KW-0732">Signal</keyword>
<keyword evidence="3" id="KW-0378">Hydrolase</keyword>
<evidence type="ECO:0000256" key="1">
    <source>
        <dbReference type="ARBA" id="ARBA00008682"/>
    </source>
</evidence>